<evidence type="ECO:0000313" key="3">
    <source>
        <dbReference type="Proteomes" id="UP000559626"/>
    </source>
</evidence>
<feature type="transmembrane region" description="Helical" evidence="1">
    <location>
        <begin position="211"/>
        <end position="228"/>
    </location>
</feature>
<evidence type="ECO:0000256" key="1">
    <source>
        <dbReference type="SAM" id="Phobius"/>
    </source>
</evidence>
<dbReference type="RefSeq" id="WP_169532014.1">
    <property type="nucleotide sequence ID" value="NZ_JABBGH010000002.1"/>
</dbReference>
<keyword evidence="1" id="KW-0812">Transmembrane</keyword>
<keyword evidence="1" id="KW-1133">Transmembrane helix</keyword>
<accession>A0A7Y0AFH7</accession>
<reference evidence="2 3" key="1">
    <citation type="submission" date="2020-04" db="EMBL/GenBank/DDBJ databases">
        <title>Hymenobacter polaris sp. nov., isolated from Arctic soil.</title>
        <authorList>
            <person name="Dahal R.H."/>
        </authorList>
    </citation>
    <scope>NUCLEOTIDE SEQUENCE [LARGE SCALE GENOMIC DNA]</scope>
    <source>
        <strain evidence="2 3">RP-2-7</strain>
    </source>
</reference>
<dbReference type="Proteomes" id="UP000559626">
    <property type="component" value="Unassembled WGS sequence"/>
</dbReference>
<dbReference type="AlphaFoldDB" id="A0A7Y0AFH7"/>
<feature type="transmembrane region" description="Helical" evidence="1">
    <location>
        <begin position="9"/>
        <end position="30"/>
    </location>
</feature>
<gene>
    <name evidence="2" type="ORF">HHL22_14240</name>
</gene>
<organism evidence="2 3">
    <name type="scientific">Hymenobacter polaris</name>
    <dbReference type="NCBI Taxonomy" id="2682546"/>
    <lineage>
        <taxon>Bacteria</taxon>
        <taxon>Pseudomonadati</taxon>
        <taxon>Bacteroidota</taxon>
        <taxon>Cytophagia</taxon>
        <taxon>Cytophagales</taxon>
        <taxon>Hymenobacteraceae</taxon>
        <taxon>Hymenobacter</taxon>
    </lineage>
</organism>
<proteinExistence type="predicted"/>
<evidence type="ECO:0008006" key="4">
    <source>
        <dbReference type="Google" id="ProtNLM"/>
    </source>
</evidence>
<sequence length="271" mass="29907">MWRSVVDSYWITIAYPITLLLSVYLGAEFARRRYLAHGKTWKSIGVEGGIFGMFGLLLSFTLVASGNAVKARDGIVHAEASSIADLHRQAKLYPPELRALVNGYLLRSLAAQLRHPTPDPAECLGLVRYSEALGRRFDAELLAYLARQPTQQATGQQVLALAATKNANYLALLYTFRERTPRTILLALGVLSWVMGFLIGFMNRFSEQPSPLVPLVYIVTVAVLVTTIRDLDNPGRGVVTPDYDDLRHVHSLILGDEAAALPARLPPLRAI</sequence>
<protein>
    <recommendedName>
        <fullName evidence="4">DUF4239 domain-containing protein</fullName>
    </recommendedName>
</protein>
<name>A0A7Y0AFH7_9BACT</name>
<evidence type="ECO:0000313" key="2">
    <source>
        <dbReference type="EMBL" id="NML66367.1"/>
    </source>
</evidence>
<comment type="caution">
    <text evidence="2">The sequence shown here is derived from an EMBL/GenBank/DDBJ whole genome shotgun (WGS) entry which is preliminary data.</text>
</comment>
<dbReference type="EMBL" id="JABBGH010000002">
    <property type="protein sequence ID" value="NML66367.1"/>
    <property type="molecule type" value="Genomic_DNA"/>
</dbReference>
<keyword evidence="3" id="KW-1185">Reference proteome</keyword>
<dbReference type="Pfam" id="PF14023">
    <property type="entry name" value="Bestrophin-like"/>
    <property type="match status" value="1"/>
</dbReference>
<feature type="transmembrane region" description="Helical" evidence="1">
    <location>
        <begin position="50"/>
        <end position="69"/>
    </location>
</feature>
<keyword evidence="1" id="KW-0472">Membrane</keyword>
<feature type="transmembrane region" description="Helical" evidence="1">
    <location>
        <begin position="184"/>
        <end position="205"/>
    </location>
</feature>
<dbReference type="InterPro" id="IPR025333">
    <property type="entry name" value="DUF4239"/>
</dbReference>